<dbReference type="PANTHER" id="PTHR44858">
    <property type="entry name" value="TETRATRICOPEPTIDE REPEAT PROTEIN 6"/>
    <property type="match status" value="1"/>
</dbReference>
<feature type="repeat" description="TPR" evidence="3">
    <location>
        <begin position="174"/>
        <end position="207"/>
    </location>
</feature>
<dbReference type="Pfam" id="PF13432">
    <property type="entry name" value="TPR_16"/>
    <property type="match status" value="1"/>
</dbReference>
<dbReference type="PROSITE" id="PS50005">
    <property type="entry name" value="TPR"/>
    <property type="match status" value="2"/>
</dbReference>
<feature type="region of interest" description="Disordered" evidence="4">
    <location>
        <begin position="35"/>
        <end position="62"/>
    </location>
</feature>
<evidence type="ECO:0000313" key="6">
    <source>
        <dbReference type="EMBL" id="MDT0583833.1"/>
    </source>
</evidence>
<comment type="caution">
    <text evidence="6">The sequence shown here is derived from an EMBL/GenBank/DDBJ whole genome shotgun (WGS) entry which is preliminary data.</text>
</comment>
<dbReference type="InterPro" id="IPR011990">
    <property type="entry name" value="TPR-like_helical_dom_sf"/>
</dbReference>
<dbReference type="Proteomes" id="UP001249020">
    <property type="component" value="Unassembled WGS sequence"/>
</dbReference>
<feature type="signal peptide" evidence="5">
    <location>
        <begin position="1"/>
        <end position="27"/>
    </location>
</feature>
<feature type="repeat" description="TPR" evidence="3">
    <location>
        <begin position="140"/>
        <end position="173"/>
    </location>
</feature>
<dbReference type="InterPro" id="IPR050498">
    <property type="entry name" value="Ycf3"/>
</dbReference>
<keyword evidence="1" id="KW-0677">Repeat</keyword>
<keyword evidence="7" id="KW-1185">Reference proteome</keyword>
<evidence type="ECO:0000256" key="4">
    <source>
        <dbReference type="SAM" id="MobiDB-lite"/>
    </source>
</evidence>
<keyword evidence="2 3" id="KW-0802">TPR repeat</keyword>
<dbReference type="EMBL" id="JAVRIE010000006">
    <property type="protein sequence ID" value="MDT0583833.1"/>
    <property type="molecule type" value="Genomic_DNA"/>
</dbReference>
<dbReference type="RefSeq" id="WP_311362595.1">
    <property type="nucleotide sequence ID" value="NZ_JAVRIE010000006.1"/>
</dbReference>
<protein>
    <submittedName>
        <fullName evidence="6">Tetratricopeptide repeat protein</fullName>
    </submittedName>
</protein>
<accession>A0AAW8R334</accession>
<organism evidence="6 7">
    <name type="scientific">Brumicola blandensis</name>
    <dbReference type="NCBI Taxonomy" id="3075611"/>
    <lineage>
        <taxon>Bacteria</taxon>
        <taxon>Pseudomonadati</taxon>
        <taxon>Pseudomonadota</taxon>
        <taxon>Gammaproteobacteria</taxon>
        <taxon>Alteromonadales</taxon>
        <taxon>Alteromonadaceae</taxon>
        <taxon>Brumicola</taxon>
    </lineage>
</organism>
<name>A0AAW8R334_9ALTE</name>
<dbReference type="PROSITE" id="PS50293">
    <property type="entry name" value="TPR_REGION"/>
    <property type="match status" value="1"/>
</dbReference>
<gene>
    <name evidence="6" type="ORF">RM544_14880</name>
</gene>
<evidence type="ECO:0000256" key="1">
    <source>
        <dbReference type="ARBA" id="ARBA00022737"/>
    </source>
</evidence>
<dbReference type="InterPro" id="IPR019734">
    <property type="entry name" value="TPR_rpt"/>
</dbReference>
<dbReference type="SMART" id="SM00028">
    <property type="entry name" value="TPR"/>
    <property type="match status" value="2"/>
</dbReference>
<dbReference type="SUPFAM" id="SSF48452">
    <property type="entry name" value="TPR-like"/>
    <property type="match status" value="1"/>
</dbReference>
<dbReference type="AlphaFoldDB" id="A0AAW8R334"/>
<evidence type="ECO:0000256" key="3">
    <source>
        <dbReference type="PROSITE-ProRule" id="PRU00339"/>
    </source>
</evidence>
<dbReference type="PANTHER" id="PTHR44858:SF1">
    <property type="entry name" value="UDP-N-ACETYLGLUCOSAMINE--PEPTIDE N-ACETYLGLUCOSAMINYLTRANSFERASE SPINDLY-RELATED"/>
    <property type="match status" value="1"/>
</dbReference>
<feature type="chain" id="PRO_5043857986" evidence="5">
    <location>
        <begin position="28"/>
        <end position="281"/>
    </location>
</feature>
<sequence>MLKTLNNKRLLQSLLVLSFGVMMSACSSLPSLPTFGSDEQSATEAEQKTEEVLNDGTEPAAQVMSEEELAEQALMLEAQGLMASINAYQVENQSQKKLNASQLQNVQNAMNALAAGNTDGALSEVQRVLDDPDFFAAPHTSVWVLRGDIHQRATNIEQAIKDYEVAIALSPNNYQALNRLGKLHRDMGNFEQAKEYYNQALKAWPGNASTYRNRGILNDLYIGDKASALSDYRLYKALLDIQVQSTDTPAKALLKEQRLAGQWITDIKRQLKAIAREQANG</sequence>
<evidence type="ECO:0000256" key="2">
    <source>
        <dbReference type="ARBA" id="ARBA00022803"/>
    </source>
</evidence>
<dbReference type="PROSITE" id="PS51257">
    <property type="entry name" value="PROKAR_LIPOPROTEIN"/>
    <property type="match status" value="1"/>
</dbReference>
<evidence type="ECO:0000256" key="5">
    <source>
        <dbReference type="SAM" id="SignalP"/>
    </source>
</evidence>
<reference evidence="6 7" key="1">
    <citation type="submission" date="2023-09" db="EMBL/GenBank/DDBJ databases">
        <authorList>
            <person name="Rey-Velasco X."/>
        </authorList>
    </citation>
    <scope>NUCLEOTIDE SEQUENCE [LARGE SCALE GENOMIC DNA]</scope>
    <source>
        <strain evidence="6 7">W409</strain>
    </source>
</reference>
<keyword evidence="5" id="KW-0732">Signal</keyword>
<evidence type="ECO:0000313" key="7">
    <source>
        <dbReference type="Proteomes" id="UP001249020"/>
    </source>
</evidence>
<proteinExistence type="predicted"/>
<dbReference type="Gene3D" id="1.25.40.10">
    <property type="entry name" value="Tetratricopeptide repeat domain"/>
    <property type="match status" value="1"/>
</dbReference>